<name>A0A7G5EN88_9BURK</name>
<evidence type="ECO:0000256" key="1">
    <source>
        <dbReference type="ARBA" id="ARBA00009437"/>
    </source>
</evidence>
<protein>
    <submittedName>
        <fullName evidence="6">LysR family transcriptional regulator</fullName>
    </submittedName>
</protein>
<sequence length="309" mass="32761">MPHRQPAHLQDTALRYFHEVVQCGSVSAASLRLHVASSAVSRQISGLEAQLGTALFERHARGMQPTAAGEILAELARRISLDAEQAIDAIHALDSLRAGLVRIATSDAFANELLPQACVAFARLHPGLRFEVSMVPTLQVSAKLLAGEADIGLRFSISPLKNIAVVHRQSAPVLAVLPPGHVLARQASLTLAELAQHPLALPPAETAIRQMIDLACSRQGLQLDPVLTTNHAKTLLNFALHGGGVTVSSEVGVRHMLAAGSLVARPLTDAGLDLRDIEVQTLAGRQLPAAAQAFLGLLVQELQALPGRR</sequence>
<dbReference type="GO" id="GO:0003700">
    <property type="term" value="F:DNA-binding transcription factor activity"/>
    <property type="evidence" value="ECO:0007669"/>
    <property type="project" value="InterPro"/>
</dbReference>
<evidence type="ECO:0000256" key="3">
    <source>
        <dbReference type="ARBA" id="ARBA00023125"/>
    </source>
</evidence>
<dbReference type="InterPro" id="IPR050950">
    <property type="entry name" value="HTH-type_LysR_regulators"/>
</dbReference>
<dbReference type="RefSeq" id="WP_182325716.1">
    <property type="nucleotide sequence ID" value="NZ_CP058554.1"/>
</dbReference>
<evidence type="ECO:0000313" key="6">
    <source>
        <dbReference type="EMBL" id="QMV75463.1"/>
    </source>
</evidence>
<organism evidence="6 7">
    <name type="scientific">Comamonas piscis</name>
    <dbReference type="NCBI Taxonomy" id="1562974"/>
    <lineage>
        <taxon>Bacteria</taxon>
        <taxon>Pseudomonadati</taxon>
        <taxon>Pseudomonadota</taxon>
        <taxon>Betaproteobacteria</taxon>
        <taxon>Burkholderiales</taxon>
        <taxon>Comamonadaceae</taxon>
        <taxon>Comamonas</taxon>
    </lineage>
</organism>
<evidence type="ECO:0000256" key="2">
    <source>
        <dbReference type="ARBA" id="ARBA00023015"/>
    </source>
</evidence>
<dbReference type="AlphaFoldDB" id="A0A7G5EN88"/>
<evidence type="ECO:0000259" key="5">
    <source>
        <dbReference type="PROSITE" id="PS50931"/>
    </source>
</evidence>
<evidence type="ECO:0000256" key="4">
    <source>
        <dbReference type="ARBA" id="ARBA00023163"/>
    </source>
</evidence>
<dbReference type="FunFam" id="1.10.10.10:FF:000001">
    <property type="entry name" value="LysR family transcriptional regulator"/>
    <property type="match status" value="1"/>
</dbReference>
<feature type="domain" description="HTH lysR-type" evidence="5">
    <location>
        <begin position="14"/>
        <end position="66"/>
    </location>
</feature>
<keyword evidence="7" id="KW-1185">Reference proteome</keyword>
<dbReference type="InterPro" id="IPR005119">
    <property type="entry name" value="LysR_subst-bd"/>
</dbReference>
<keyword evidence="4" id="KW-0804">Transcription</keyword>
<dbReference type="PANTHER" id="PTHR30419">
    <property type="entry name" value="HTH-TYPE TRANSCRIPTIONAL REGULATOR YBHD"/>
    <property type="match status" value="1"/>
</dbReference>
<keyword evidence="2" id="KW-0805">Transcription regulation</keyword>
<dbReference type="EMBL" id="CP058554">
    <property type="protein sequence ID" value="QMV75463.1"/>
    <property type="molecule type" value="Genomic_DNA"/>
</dbReference>
<dbReference type="Gene3D" id="1.10.10.10">
    <property type="entry name" value="Winged helix-like DNA-binding domain superfamily/Winged helix DNA-binding domain"/>
    <property type="match status" value="1"/>
</dbReference>
<dbReference type="SUPFAM" id="SSF53850">
    <property type="entry name" value="Periplasmic binding protein-like II"/>
    <property type="match status" value="1"/>
</dbReference>
<dbReference type="KEGG" id="cpis:HS961_22980"/>
<dbReference type="Proteomes" id="UP000515240">
    <property type="component" value="Chromosome"/>
</dbReference>
<accession>A0A7G5EN88</accession>
<comment type="similarity">
    <text evidence="1">Belongs to the LysR transcriptional regulatory family.</text>
</comment>
<dbReference type="GO" id="GO:0003677">
    <property type="term" value="F:DNA binding"/>
    <property type="evidence" value="ECO:0007669"/>
    <property type="project" value="UniProtKB-KW"/>
</dbReference>
<dbReference type="Pfam" id="PF03466">
    <property type="entry name" value="LysR_substrate"/>
    <property type="match status" value="1"/>
</dbReference>
<gene>
    <name evidence="6" type="ORF">HS961_22980</name>
</gene>
<dbReference type="InterPro" id="IPR036388">
    <property type="entry name" value="WH-like_DNA-bd_sf"/>
</dbReference>
<reference evidence="6 7" key="1">
    <citation type="journal article" date="2020" name="G3 (Bethesda)">
        <title>CeMbio - The Caenorhabditis elegans Microbiome Resource.</title>
        <authorList>
            <person name="Dirksen P."/>
            <person name="Assie A."/>
            <person name="Zimmermann J."/>
            <person name="Zhang F."/>
            <person name="Tietje A.M."/>
            <person name="Marsh S.A."/>
            <person name="Felix M.A."/>
            <person name="Shapira M."/>
            <person name="Kaleta C."/>
            <person name="Schulenburg H."/>
            <person name="Samuel B."/>
        </authorList>
    </citation>
    <scope>NUCLEOTIDE SEQUENCE [LARGE SCALE GENOMIC DNA]</scope>
    <source>
        <strain evidence="6 7">BIGb0172</strain>
    </source>
</reference>
<dbReference type="InterPro" id="IPR000847">
    <property type="entry name" value="LysR_HTH_N"/>
</dbReference>
<evidence type="ECO:0000313" key="7">
    <source>
        <dbReference type="Proteomes" id="UP000515240"/>
    </source>
</evidence>
<dbReference type="PRINTS" id="PR00039">
    <property type="entry name" value="HTHLYSR"/>
</dbReference>
<dbReference type="PROSITE" id="PS50931">
    <property type="entry name" value="HTH_LYSR"/>
    <property type="match status" value="1"/>
</dbReference>
<dbReference type="PANTHER" id="PTHR30419:SF8">
    <property type="entry name" value="NITROGEN ASSIMILATION TRANSCRIPTIONAL ACTIVATOR-RELATED"/>
    <property type="match status" value="1"/>
</dbReference>
<dbReference type="Gene3D" id="3.40.190.290">
    <property type="match status" value="1"/>
</dbReference>
<dbReference type="Pfam" id="PF00126">
    <property type="entry name" value="HTH_1"/>
    <property type="match status" value="1"/>
</dbReference>
<proteinExistence type="inferred from homology"/>
<keyword evidence="3" id="KW-0238">DNA-binding</keyword>
<dbReference type="InterPro" id="IPR036390">
    <property type="entry name" value="WH_DNA-bd_sf"/>
</dbReference>
<dbReference type="GO" id="GO:0005829">
    <property type="term" value="C:cytosol"/>
    <property type="evidence" value="ECO:0007669"/>
    <property type="project" value="TreeGrafter"/>
</dbReference>
<dbReference type="SUPFAM" id="SSF46785">
    <property type="entry name" value="Winged helix' DNA-binding domain"/>
    <property type="match status" value="1"/>
</dbReference>